<dbReference type="InterPro" id="IPR040285">
    <property type="entry name" value="ProX/PRXD1"/>
</dbReference>
<reference evidence="4 5" key="1">
    <citation type="submission" date="2018-07" db="EMBL/GenBank/DDBJ databases">
        <title>Phylogenomic Insights into understanding Host Adaptation of Lactobacillus reuteri by a novel species, Lactobacillus spp. M31.</title>
        <authorList>
            <person name="Sharma S."/>
            <person name="Patil P."/>
            <person name="Korpole S."/>
            <person name="Patil P.B."/>
        </authorList>
    </citation>
    <scope>NUCLEOTIDE SEQUENCE [LARGE SCALE GENOMIC DNA]</scope>
    <source>
        <strain evidence="4 5">M31</strain>
    </source>
</reference>
<evidence type="ECO:0000256" key="2">
    <source>
        <dbReference type="ARBA" id="ARBA00022917"/>
    </source>
</evidence>
<dbReference type="SUPFAM" id="SSF55826">
    <property type="entry name" value="YbaK/ProRS associated domain"/>
    <property type="match status" value="1"/>
</dbReference>
<name>A0ABR8P8A2_9LACO</name>
<evidence type="ECO:0000256" key="1">
    <source>
        <dbReference type="ARBA" id="ARBA00010201"/>
    </source>
</evidence>
<dbReference type="PANTHER" id="PTHR31423:SF3">
    <property type="entry name" value="PROLYL-TRNA SYNTHETASE ASSOCIATED DOMAIN-CONTAINING PROTEIN 1-RELATED"/>
    <property type="match status" value="1"/>
</dbReference>
<gene>
    <name evidence="4" type="ORF">DTK66_07445</name>
</gene>
<keyword evidence="2" id="KW-0648">Protein biosynthesis</keyword>
<evidence type="ECO:0000313" key="5">
    <source>
        <dbReference type="Proteomes" id="UP000704341"/>
    </source>
</evidence>
<protein>
    <submittedName>
        <fullName evidence="4">Prolyl-tRNA synthetase associated domain-containing protein</fullName>
    </submittedName>
</protein>
<evidence type="ECO:0000313" key="4">
    <source>
        <dbReference type="EMBL" id="MBD5806926.1"/>
    </source>
</evidence>
<dbReference type="Proteomes" id="UP000704341">
    <property type="component" value="Unassembled WGS sequence"/>
</dbReference>
<feature type="domain" description="YbaK/aminoacyl-tRNA synthetase-associated" evidence="3">
    <location>
        <begin position="24"/>
        <end position="147"/>
    </location>
</feature>
<dbReference type="EMBL" id="QORN01000029">
    <property type="protein sequence ID" value="MBD5806926.1"/>
    <property type="molecule type" value="Genomic_DNA"/>
</dbReference>
<comment type="caution">
    <text evidence="4">The sequence shown here is derived from an EMBL/GenBank/DDBJ whole genome shotgun (WGS) entry which is preliminary data.</text>
</comment>
<organism evidence="4 5">
    <name type="scientific">Limosilactobacillus walteri</name>
    <dbReference type="NCBI Taxonomy" id="2268022"/>
    <lineage>
        <taxon>Bacteria</taxon>
        <taxon>Bacillati</taxon>
        <taxon>Bacillota</taxon>
        <taxon>Bacilli</taxon>
        <taxon>Lactobacillales</taxon>
        <taxon>Lactobacillaceae</taxon>
        <taxon>Limosilactobacillus</taxon>
    </lineage>
</organism>
<keyword evidence="5" id="KW-1185">Reference proteome</keyword>
<dbReference type="InterPro" id="IPR007214">
    <property type="entry name" value="YbaK/aa-tRNA-synth-assoc-dom"/>
</dbReference>
<dbReference type="CDD" id="cd04335">
    <property type="entry name" value="PrdX_deacylase"/>
    <property type="match status" value="1"/>
</dbReference>
<dbReference type="RefSeq" id="WP_191668268.1">
    <property type="nucleotide sequence ID" value="NZ_QORN01000029.1"/>
</dbReference>
<dbReference type="PANTHER" id="PTHR31423">
    <property type="entry name" value="YBAK DOMAIN-CONTAINING PROTEIN"/>
    <property type="match status" value="1"/>
</dbReference>
<evidence type="ECO:0000259" key="3">
    <source>
        <dbReference type="Pfam" id="PF04073"/>
    </source>
</evidence>
<accession>A0ABR8P8A2</accession>
<comment type="similarity">
    <text evidence="1">Belongs to the PRORSD1 family.</text>
</comment>
<sequence length="161" mass="18312">MAISNKQVLKYLDDANINYQVVTHPPVYTAEEADRYVKGYQFGRTKNLFLKSKEKYYLVAVLENKRLDMKKLKLSLQSGRLSFASQTDLTNKLAIRSGAVSPFNLMNNAAHDITFILDRDILNDELIGCHPNDNTATVILKVDDLVQLIKKWGNQVEILPL</sequence>
<dbReference type="InterPro" id="IPR036754">
    <property type="entry name" value="YbaK/aa-tRNA-synt-asso_dom_sf"/>
</dbReference>
<dbReference type="Pfam" id="PF04073">
    <property type="entry name" value="tRNA_edit"/>
    <property type="match status" value="1"/>
</dbReference>
<proteinExistence type="inferred from homology"/>
<dbReference type="Gene3D" id="3.90.960.10">
    <property type="entry name" value="YbaK/aminoacyl-tRNA synthetase-associated domain"/>
    <property type="match status" value="1"/>
</dbReference>